<dbReference type="KEGG" id="siz:SI82_06365"/>
<evidence type="ECO:0000259" key="2">
    <source>
        <dbReference type="Pfam" id="PF13791"/>
    </source>
</evidence>
<comment type="caution">
    <text evidence="4">The sequence shown here is derived from an EMBL/GenBank/DDBJ whole genome shotgun (WGS) entry which is preliminary data.</text>
</comment>
<name>A0A3L8GFE0_STRIN</name>
<dbReference type="GeneID" id="35765832"/>
<proteinExistence type="predicted"/>
<feature type="transmembrane region" description="Helical" evidence="1">
    <location>
        <begin position="23"/>
        <end position="45"/>
    </location>
</feature>
<dbReference type="OrthoDB" id="1730160at2"/>
<gene>
    <name evidence="4" type="ORF">DIY07_06480</name>
</gene>
<reference evidence="4 5" key="1">
    <citation type="submission" date="2018-06" db="EMBL/GenBank/DDBJ databases">
        <title>Mutators as drivers of adaptation in pathogenic bacteria and a risk factor for host jumps and vaccine escape.</title>
        <authorList>
            <person name="Barnes A.C."/>
            <person name="Silayeva O."/>
        </authorList>
    </citation>
    <scope>NUCLEOTIDE SEQUENCE [LARGE SCALE GENOMIC DNA]</scope>
    <source>
        <strain evidence="4 5">QMA0445</strain>
    </source>
</reference>
<sequence length="366" mass="41764">MELNMILSNDFEKIAKRRKNRSLVRNSIISLIISILVLSVSYVGLNRLSSQQGKKIQDYFSIISEIAYPNVSYSSWGYYPSSQFTGVFRSTRFKDIDGIEVPFESFEVNYSLWSARFGGSDSGLKSGDQGQSLYTHRNHNKVPLFFVKDPIGKDYSMKPTQDIPLLKQLPNQAVEVAITFNKPYTLKEIQKVIPENLKINWIWIGSDSDLLIENSLANQFGFHANFDLGLSAQQQNALNKEVEQALAKNKDADIKAIYQKYEKKQKISPLIGMENSYSVFKENAQKYLALDHDFSTTSANNGKVYSTQKQLKEYLKHNSDPHTARFAGLIVTGRSEHFKELENKDWIFASNIGESVEIKPYHQLTK</sequence>
<accession>A0A3L8GFE0</accession>
<dbReference type="STRING" id="1346.BMF34_06275"/>
<evidence type="ECO:0000313" key="4">
    <source>
        <dbReference type="EMBL" id="RLU56506.1"/>
    </source>
</evidence>
<feature type="domain" description="Sigma factor regulator C-terminal" evidence="2">
    <location>
        <begin position="166"/>
        <end position="354"/>
    </location>
</feature>
<evidence type="ECO:0008006" key="6">
    <source>
        <dbReference type="Google" id="ProtNLM"/>
    </source>
</evidence>
<dbReference type="RefSeq" id="WP_003101189.1">
    <property type="nucleotide sequence ID" value="NZ_CP010783.1"/>
</dbReference>
<evidence type="ECO:0000259" key="3">
    <source>
        <dbReference type="Pfam" id="PF13800"/>
    </source>
</evidence>
<dbReference type="EMBL" id="QLQD01000057">
    <property type="protein sequence ID" value="RLU56506.1"/>
    <property type="molecule type" value="Genomic_DNA"/>
</dbReference>
<dbReference type="Proteomes" id="UP000269148">
    <property type="component" value="Unassembled WGS sequence"/>
</dbReference>
<dbReference type="InterPro" id="IPR029101">
    <property type="entry name" value="Sigma_reg_N"/>
</dbReference>
<keyword evidence="1" id="KW-0472">Membrane</keyword>
<dbReference type="Pfam" id="PF13791">
    <property type="entry name" value="Sigma_reg_C"/>
    <property type="match status" value="1"/>
</dbReference>
<dbReference type="Pfam" id="PF13800">
    <property type="entry name" value="Sigma_reg_N"/>
    <property type="match status" value="1"/>
</dbReference>
<dbReference type="InterPro" id="IPR025672">
    <property type="entry name" value="Sigma_reg_C_dom"/>
</dbReference>
<protein>
    <recommendedName>
        <fullName evidence="6">Sigma factor regulator C-terminal domain-containing protein</fullName>
    </recommendedName>
</protein>
<feature type="domain" description="Sigma factor regulator N-terminal" evidence="3">
    <location>
        <begin position="13"/>
        <end position="100"/>
    </location>
</feature>
<keyword evidence="1" id="KW-0812">Transmembrane</keyword>
<evidence type="ECO:0000313" key="5">
    <source>
        <dbReference type="Proteomes" id="UP000269148"/>
    </source>
</evidence>
<keyword evidence="1" id="KW-1133">Transmembrane helix</keyword>
<organism evidence="4 5">
    <name type="scientific">Streptococcus iniae</name>
    <name type="common">Streptococcus shiloi</name>
    <dbReference type="NCBI Taxonomy" id="1346"/>
    <lineage>
        <taxon>Bacteria</taxon>
        <taxon>Bacillati</taxon>
        <taxon>Bacillota</taxon>
        <taxon>Bacilli</taxon>
        <taxon>Lactobacillales</taxon>
        <taxon>Streptococcaceae</taxon>
        <taxon>Streptococcus</taxon>
    </lineage>
</organism>
<dbReference type="AlphaFoldDB" id="A0A3L8GFE0"/>
<evidence type="ECO:0000256" key="1">
    <source>
        <dbReference type="SAM" id="Phobius"/>
    </source>
</evidence>